<dbReference type="Proteomes" id="UP000321361">
    <property type="component" value="Unassembled WGS sequence"/>
</dbReference>
<gene>
    <name evidence="2" type="ORF">ETH01_24570</name>
</gene>
<dbReference type="OrthoDB" id="2304532at2"/>
<evidence type="ECO:0000313" key="3">
    <source>
        <dbReference type="Proteomes" id="UP000321361"/>
    </source>
</evidence>
<dbReference type="InterPro" id="IPR049242">
    <property type="entry name" value="DUF6877"/>
</dbReference>
<dbReference type="EMBL" id="BJUG01000018">
    <property type="protein sequence ID" value="GEK38170.1"/>
    <property type="molecule type" value="Genomic_DNA"/>
</dbReference>
<feature type="domain" description="DUF6877" evidence="1">
    <location>
        <begin position="5"/>
        <end position="48"/>
    </location>
</feature>
<dbReference type="Pfam" id="PF21793">
    <property type="entry name" value="DUF6877"/>
    <property type="match status" value="1"/>
</dbReference>
<comment type="caution">
    <text evidence="2">The sequence shown here is derived from an EMBL/GenBank/DDBJ whole genome shotgun (WGS) entry which is preliminary data.</text>
</comment>
<evidence type="ECO:0000259" key="1">
    <source>
        <dbReference type="Pfam" id="PF21793"/>
    </source>
</evidence>
<name>A0A510WNN5_ENTTH</name>
<organism evidence="2 3">
    <name type="scientific">Enterococcus thailandicus</name>
    <dbReference type="NCBI Taxonomy" id="417368"/>
    <lineage>
        <taxon>Bacteria</taxon>
        <taxon>Bacillati</taxon>
        <taxon>Bacillota</taxon>
        <taxon>Bacilli</taxon>
        <taxon>Lactobacillales</taxon>
        <taxon>Enterococcaceae</taxon>
        <taxon>Enterococcus</taxon>
    </lineage>
</organism>
<sequence length="59" mass="6809">MNAIDEINELLSQYSFPLAVLKDVNHRLECCKDEGYVKQQLRYLKNLVVAGIAETILER</sequence>
<dbReference type="AlphaFoldDB" id="A0A510WNN5"/>
<accession>A0A510WNN5</accession>
<evidence type="ECO:0000313" key="2">
    <source>
        <dbReference type="EMBL" id="GEK38170.1"/>
    </source>
</evidence>
<proteinExistence type="predicted"/>
<protein>
    <recommendedName>
        <fullName evidence="1">DUF6877 domain-containing protein</fullName>
    </recommendedName>
</protein>
<reference evidence="2 3" key="1">
    <citation type="submission" date="2019-07" db="EMBL/GenBank/DDBJ databases">
        <title>Whole genome shotgun sequence of Enterococcus thailandicus NBRC 101867.</title>
        <authorList>
            <person name="Hosoyama A."/>
            <person name="Uohara A."/>
            <person name="Ohji S."/>
            <person name="Ichikawa N."/>
        </authorList>
    </citation>
    <scope>NUCLEOTIDE SEQUENCE [LARGE SCALE GENOMIC DNA]</scope>
    <source>
        <strain evidence="2 3">NBRC 101867</strain>
    </source>
</reference>